<dbReference type="OrthoDB" id="4558606at2"/>
<evidence type="ECO:0000313" key="3">
    <source>
        <dbReference type="Proteomes" id="UP000006057"/>
    </source>
</evidence>
<evidence type="ECO:0000256" key="1">
    <source>
        <dbReference type="SAM" id="MobiDB-lite"/>
    </source>
</evidence>
<dbReference type="EMBL" id="CP003053">
    <property type="protein sequence ID" value="AFM17934.1"/>
    <property type="molecule type" value="Genomic_DNA"/>
</dbReference>
<proteinExistence type="predicted"/>
<dbReference type="eggNOG" id="ENOG502ZDG3">
    <property type="taxonomic scope" value="Bacteria"/>
</dbReference>
<sequence length="147" mass="15088">MSDFHGNAGGARRRHSEVAPELRALAQSILDKLDPAVRLAAARAQGSSPGSPGRCQQVWCPMCALAALISGEQHPLLGVVAEHSVALLTVIKALVDNLDDGSKGPQPPGPGGPSPDEPPPTDPGGPTVPPAPSPPGRYEHIPVTVEE</sequence>
<dbReference type="HOGENOM" id="CLU_124822_0_0_11"/>
<dbReference type="Proteomes" id="UP000006057">
    <property type="component" value="Chromosome"/>
</dbReference>
<name>I4BKX7_MYCCN</name>
<keyword evidence="3" id="KW-1185">Reference proteome</keyword>
<dbReference type="PATRIC" id="fig|710421.3.peg.3183"/>
<dbReference type="AlphaFoldDB" id="I4BKX7"/>
<reference evidence="2 3" key="1">
    <citation type="submission" date="2012-06" db="EMBL/GenBank/DDBJ databases">
        <title>Complete sequence of chromosome of Mycobacterium chubuense NBB4.</title>
        <authorList>
            <consortium name="US DOE Joint Genome Institute"/>
            <person name="Lucas S."/>
            <person name="Han J."/>
            <person name="Lapidus A."/>
            <person name="Cheng J.-F."/>
            <person name="Goodwin L."/>
            <person name="Pitluck S."/>
            <person name="Peters L."/>
            <person name="Mikhailova N."/>
            <person name="Teshima H."/>
            <person name="Detter J.C."/>
            <person name="Han C."/>
            <person name="Tapia R."/>
            <person name="Land M."/>
            <person name="Hauser L."/>
            <person name="Kyrpides N."/>
            <person name="Ivanova N."/>
            <person name="Pagani I."/>
            <person name="Mattes T."/>
            <person name="Holmes A."/>
            <person name="Rutledge P."/>
            <person name="Paulsen I."/>
            <person name="Coleman N."/>
            <person name="Woyke T."/>
        </authorList>
    </citation>
    <scope>NUCLEOTIDE SEQUENCE [LARGE SCALE GENOMIC DNA]</scope>
    <source>
        <strain evidence="2 3">NBB4</strain>
    </source>
</reference>
<organism evidence="2 3">
    <name type="scientific">Mycolicibacterium chubuense (strain NBB4)</name>
    <name type="common">Mycobacterium chubuense</name>
    <dbReference type="NCBI Taxonomy" id="710421"/>
    <lineage>
        <taxon>Bacteria</taxon>
        <taxon>Bacillati</taxon>
        <taxon>Actinomycetota</taxon>
        <taxon>Actinomycetes</taxon>
        <taxon>Mycobacteriales</taxon>
        <taxon>Mycobacteriaceae</taxon>
        <taxon>Mycolicibacterium</taxon>
    </lineage>
</organism>
<feature type="region of interest" description="Disordered" evidence="1">
    <location>
        <begin position="97"/>
        <end position="147"/>
    </location>
</feature>
<dbReference type="RefSeq" id="WP_014816410.1">
    <property type="nucleotide sequence ID" value="NC_018027.1"/>
</dbReference>
<dbReference type="KEGG" id="mcb:Mycch_3185"/>
<gene>
    <name evidence="2" type="ordered locus">Mycch_3185</name>
</gene>
<dbReference type="STRING" id="710421.Mycch_3185"/>
<accession>I4BKX7</accession>
<evidence type="ECO:0000313" key="2">
    <source>
        <dbReference type="EMBL" id="AFM17934.1"/>
    </source>
</evidence>
<feature type="compositionally biased region" description="Pro residues" evidence="1">
    <location>
        <begin position="105"/>
        <end position="135"/>
    </location>
</feature>
<protein>
    <submittedName>
        <fullName evidence="2">Uncharacterized protein</fullName>
    </submittedName>
</protein>